<reference evidence="1" key="1">
    <citation type="journal article" date="2019" name="Sci. Rep.">
        <title>Draft genome of Tanacetum cinerariifolium, the natural source of mosquito coil.</title>
        <authorList>
            <person name="Yamashiro T."/>
            <person name="Shiraishi A."/>
            <person name="Satake H."/>
            <person name="Nakayama K."/>
        </authorList>
    </citation>
    <scope>NUCLEOTIDE SEQUENCE</scope>
</reference>
<organism evidence="1">
    <name type="scientific">Tanacetum cinerariifolium</name>
    <name type="common">Dalmatian daisy</name>
    <name type="synonym">Chrysanthemum cinerariifolium</name>
    <dbReference type="NCBI Taxonomy" id="118510"/>
    <lineage>
        <taxon>Eukaryota</taxon>
        <taxon>Viridiplantae</taxon>
        <taxon>Streptophyta</taxon>
        <taxon>Embryophyta</taxon>
        <taxon>Tracheophyta</taxon>
        <taxon>Spermatophyta</taxon>
        <taxon>Magnoliopsida</taxon>
        <taxon>eudicotyledons</taxon>
        <taxon>Gunneridae</taxon>
        <taxon>Pentapetalae</taxon>
        <taxon>asterids</taxon>
        <taxon>campanulids</taxon>
        <taxon>Asterales</taxon>
        <taxon>Asteraceae</taxon>
        <taxon>Asteroideae</taxon>
        <taxon>Anthemideae</taxon>
        <taxon>Anthemidinae</taxon>
        <taxon>Tanacetum</taxon>
    </lineage>
</organism>
<comment type="caution">
    <text evidence="1">The sequence shown here is derived from an EMBL/GenBank/DDBJ whole genome shotgun (WGS) entry which is preliminary data.</text>
</comment>
<protein>
    <submittedName>
        <fullName evidence="1">Uncharacterized protein</fullName>
    </submittedName>
</protein>
<proteinExistence type="predicted"/>
<dbReference type="AlphaFoldDB" id="A0A699GNZ8"/>
<accession>A0A699GNZ8</accession>
<sequence length="130" mass="15149">MTRKLDDMIELSKSQPKRTYNEDLECEIVMVKMPKCMAWLDDEPLGDLDTIKDKAKNPIPQITPYVLPLFEVFSTWMAFEGNTRDLSSFEEETNEITDLHQILEEVFLIEHRDGTASIKLGYRDLFNDCV</sequence>
<gene>
    <name evidence="1" type="ORF">Tci_001773</name>
</gene>
<evidence type="ECO:0000313" key="1">
    <source>
        <dbReference type="EMBL" id="GEU29795.1"/>
    </source>
</evidence>
<dbReference type="EMBL" id="BKCJ010000100">
    <property type="protein sequence ID" value="GEU29795.1"/>
    <property type="molecule type" value="Genomic_DNA"/>
</dbReference>
<name>A0A699GNZ8_TANCI</name>